<accession>H6L2V0</accession>
<evidence type="ECO:0000256" key="1">
    <source>
        <dbReference type="SAM" id="SignalP"/>
    </source>
</evidence>
<evidence type="ECO:0000313" key="3">
    <source>
        <dbReference type="Proteomes" id="UP000007519"/>
    </source>
</evidence>
<evidence type="ECO:0008006" key="4">
    <source>
        <dbReference type="Google" id="ProtNLM"/>
    </source>
</evidence>
<dbReference type="AlphaFoldDB" id="H6L2V0"/>
<dbReference type="Proteomes" id="UP000007519">
    <property type="component" value="Chromosome"/>
</dbReference>
<keyword evidence="1" id="KW-0732">Signal</keyword>
<dbReference type="HOGENOM" id="CLU_2920130_0_0_10"/>
<keyword evidence="3" id="KW-1185">Reference proteome</keyword>
<dbReference type="EMBL" id="CP002831">
    <property type="protein sequence ID" value="AFC23677.1"/>
    <property type="molecule type" value="Genomic_DNA"/>
</dbReference>
<gene>
    <name evidence="2" type="ordered locus">SGRA_0941</name>
</gene>
<protein>
    <recommendedName>
        <fullName evidence="4">Secreted protein</fullName>
    </recommendedName>
</protein>
<organism evidence="2 3">
    <name type="scientific">Saprospira grandis (strain Lewin)</name>
    <dbReference type="NCBI Taxonomy" id="984262"/>
    <lineage>
        <taxon>Bacteria</taxon>
        <taxon>Pseudomonadati</taxon>
        <taxon>Bacteroidota</taxon>
        <taxon>Saprospiria</taxon>
        <taxon>Saprospirales</taxon>
        <taxon>Saprospiraceae</taxon>
        <taxon>Saprospira</taxon>
    </lineage>
</organism>
<dbReference type="KEGG" id="sgn:SGRA_0941"/>
<sequence>MFLILHYRICKSNFFLLAKGMFLLPCVLQAAKPPQAIAKFNRTHFYSLQQFPASRPYFSPP</sequence>
<name>H6L2V0_SAPGL</name>
<evidence type="ECO:0000313" key="2">
    <source>
        <dbReference type="EMBL" id="AFC23677.1"/>
    </source>
</evidence>
<proteinExistence type="predicted"/>
<reference evidence="2 3" key="1">
    <citation type="journal article" date="2012" name="Stand. Genomic Sci.">
        <title>Complete genome sequencing and analysis of Saprospira grandis str. Lewin, a predatory marine bacterium.</title>
        <authorList>
            <person name="Saw J.H."/>
            <person name="Yuryev A."/>
            <person name="Kanbe M."/>
            <person name="Hou S."/>
            <person name="Young A.G."/>
            <person name="Aizawa S."/>
            <person name="Alam M."/>
        </authorList>
    </citation>
    <scope>NUCLEOTIDE SEQUENCE [LARGE SCALE GENOMIC DNA]</scope>
    <source>
        <strain evidence="2 3">Lewin</strain>
    </source>
</reference>
<feature type="chain" id="PRO_5003603989" description="Secreted protein" evidence="1">
    <location>
        <begin position="31"/>
        <end position="61"/>
    </location>
</feature>
<dbReference type="STRING" id="984262.SGRA_0941"/>
<feature type="signal peptide" evidence="1">
    <location>
        <begin position="1"/>
        <end position="30"/>
    </location>
</feature>